<feature type="domain" description="Aldehyde dehydrogenase" evidence="8">
    <location>
        <begin position="32"/>
        <end position="495"/>
    </location>
</feature>
<keyword evidence="7" id="KW-0520">NAD</keyword>
<evidence type="ECO:0000256" key="4">
    <source>
        <dbReference type="ARBA" id="ARBA00023002"/>
    </source>
</evidence>
<dbReference type="UniPathway" id="UPA00733"/>
<dbReference type="InterPro" id="IPR010102">
    <property type="entry name" value="Succ_semiAld_DH"/>
</dbReference>
<keyword evidence="7" id="KW-0496">Mitochondrion</keyword>
<comment type="catalytic activity">
    <reaction evidence="7">
        <text>succinate semialdehyde + NAD(+) + H2O = succinate + NADH + 2 H(+)</text>
        <dbReference type="Rhea" id="RHEA:13217"/>
        <dbReference type="ChEBI" id="CHEBI:15377"/>
        <dbReference type="ChEBI" id="CHEBI:15378"/>
        <dbReference type="ChEBI" id="CHEBI:30031"/>
        <dbReference type="ChEBI" id="CHEBI:57540"/>
        <dbReference type="ChEBI" id="CHEBI:57706"/>
        <dbReference type="ChEBI" id="CHEBI:57945"/>
        <dbReference type="EC" id="1.2.1.24"/>
    </reaction>
</comment>
<name>A0A1X7VRW3_AMPQE</name>
<dbReference type="EC" id="1.2.1.24" evidence="7"/>
<dbReference type="FunFam" id="3.40.605.10:FF:000005">
    <property type="entry name" value="Succinate-semialdehyde dehydrogenase I"/>
    <property type="match status" value="1"/>
</dbReference>
<comment type="function">
    <text evidence="1">Catalyzes one step in the degradation of the inhibitory neurotransmitter gamma-aminobutyric acid (GABA).</text>
</comment>
<dbReference type="InterPro" id="IPR016163">
    <property type="entry name" value="Ald_DH_C"/>
</dbReference>
<feature type="active site" evidence="5">
    <location>
        <position position="271"/>
    </location>
</feature>
<dbReference type="SUPFAM" id="SSF53720">
    <property type="entry name" value="ALDH-like"/>
    <property type="match status" value="1"/>
</dbReference>
<dbReference type="Proteomes" id="UP000007879">
    <property type="component" value="Unassembled WGS sequence"/>
</dbReference>
<protein>
    <recommendedName>
        <fullName evidence="7">Succinate-semialdehyde dehydrogenase</fullName>
        <ecNumber evidence="7">1.2.1.24</ecNumber>
    </recommendedName>
</protein>
<dbReference type="InterPro" id="IPR029510">
    <property type="entry name" value="Ald_DH_CS_GLU"/>
</dbReference>
<dbReference type="InParanoid" id="A0A1X7VRW3"/>
<dbReference type="AlphaFoldDB" id="A0A1X7VRW3"/>
<dbReference type="InterPro" id="IPR016162">
    <property type="entry name" value="Ald_DH_N"/>
</dbReference>
<dbReference type="GO" id="GO:0009450">
    <property type="term" value="P:gamma-aminobutyric acid catabolic process"/>
    <property type="evidence" value="ECO:0007669"/>
    <property type="project" value="UniProtKB-UniRule"/>
</dbReference>
<dbReference type="InterPro" id="IPR050740">
    <property type="entry name" value="Aldehyde_DH_Superfamily"/>
</dbReference>
<dbReference type="KEGG" id="aqu:100637319"/>
<evidence type="ECO:0000259" key="8">
    <source>
        <dbReference type="Pfam" id="PF00171"/>
    </source>
</evidence>
<organism evidence="9">
    <name type="scientific">Amphimedon queenslandica</name>
    <name type="common">Sponge</name>
    <dbReference type="NCBI Taxonomy" id="400682"/>
    <lineage>
        <taxon>Eukaryota</taxon>
        <taxon>Metazoa</taxon>
        <taxon>Porifera</taxon>
        <taxon>Demospongiae</taxon>
        <taxon>Heteroscleromorpha</taxon>
        <taxon>Haplosclerida</taxon>
        <taxon>Niphatidae</taxon>
        <taxon>Amphimedon</taxon>
    </lineage>
</organism>
<evidence type="ECO:0000256" key="6">
    <source>
        <dbReference type="RuleBase" id="RU003345"/>
    </source>
</evidence>
<comment type="similarity">
    <text evidence="3 6">Belongs to the aldehyde dehydrogenase family.</text>
</comment>
<evidence type="ECO:0000313" key="10">
    <source>
        <dbReference type="Proteomes" id="UP000007879"/>
    </source>
</evidence>
<sequence>MATKLVNFLGKGVPQGARSPFFKNRGWINGQWVEAKEKRYFPVTNPANTELITEVPDMQREDVLEAIESSYAAQKLWRRQTAKSRALLLRQWYELMNKHKSEIAKMITIEQGKPYTESLNEVNYGMSFIDWFSEEGKRLYGDVLPSPQENKRMFLMKEPVGVAALITPWNFPLAMITRKAGAALAAGCSIIIKPSEETPLTALAIAQLSHEAGIPPGVINVLTCSRDSVHEVSDVLLDDERISKISFTGSTAIGKRLIAGSANTVKKLSLELGGNAPFIVFDTADVDVAVKGAIAGKFRNAGQTCVSPNRLLVQSKIYNEFVDKLTQAVSNLKVGDGLNDGIDQGPLINAGAIDKVERHVNDAVDQGGEVLVGGTRMTSLPGTFYNPSVLINVNNEMLITREETFGPIAPIIKFDTEDEAVSIANNTQFGLIGYFYSRDIDQIWRVSDALETGMVGINEALLSNEVGAFGGKKQSGFGREGSKYGINEYINIKYVCMGNLKT</sequence>
<dbReference type="GO" id="GO:0004777">
    <property type="term" value="F:succinate-semialdehyde dehydrogenase (NAD+) activity"/>
    <property type="evidence" value="ECO:0007669"/>
    <property type="project" value="UniProtKB-UniRule"/>
</dbReference>
<dbReference type="Pfam" id="PF00171">
    <property type="entry name" value="Aldedh"/>
    <property type="match status" value="1"/>
</dbReference>
<accession>A0A1X7VRW3</accession>
<dbReference type="Gene3D" id="3.40.605.10">
    <property type="entry name" value="Aldehyde Dehydrogenase, Chain A, domain 1"/>
    <property type="match status" value="1"/>
</dbReference>
<evidence type="ECO:0000256" key="2">
    <source>
        <dbReference type="ARBA" id="ARBA00005176"/>
    </source>
</evidence>
<keyword evidence="4 6" id="KW-0560">Oxidoreductase</keyword>
<evidence type="ECO:0000256" key="5">
    <source>
        <dbReference type="PROSITE-ProRule" id="PRU10007"/>
    </source>
</evidence>
<reference evidence="9" key="2">
    <citation type="submission" date="2017-05" db="UniProtKB">
        <authorList>
            <consortium name="EnsemblMetazoa"/>
        </authorList>
    </citation>
    <scope>IDENTIFICATION</scope>
</reference>
<dbReference type="NCBIfam" id="TIGR01780">
    <property type="entry name" value="SSADH"/>
    <property type="match status" value="1"/>
</dbReference>
<dbReference type="PANTHER" id="PTHR43353:SF5">
    <property type="entry name" value="SUCCINATE-SEMIALDEHYDE DEHYDROGENASE, MITOCHONDRIAL"/>
    <property type="match status" value="1"/>
</dbReference>
<dbReference type="eggNOG" id="KOG2451">
    <property type="taxonomic scope" value="Eukaryota"/>
</dbReference>
<dbReference type="STRING" id="400682.A0A1X7VRW3"/>
<dbReference type="GO" id="GO:0005739">
    <property type="term" value="C:mitochondrion"/>
    <property type="evidence" value="ECO:0007669"/>
    <property type="project" value="UniProtKB-SubCell"/>
</dbReference>
<evidence type="ECO:0000256" key="1">
    <source>
        <dbReference type="ARBA" id="ARBA00003743"/>
    </source>
</evidence>
<dbReference type="EnsemblMetazoa" id="XM_011407850.2">
    <property type="protein sequence ID" value="XP_011406152.1"/>
    <property type="gene ID" value="LOC100637319"/>
</dbReference>
<dbReference type="PANTHER" id="PTHR43353">
    <property type="entry name" value="SUCCINATE-SEMIALDEHYDE DEHYDROGENASE, MITOCHONDRIAL"/>
    <property type="match status" value="1"/>
</dbReference>
<proteinExistence type="inferred from homology"/>
<evidence type="ECO:0000256" key="7">
    <source>
        <dbReference type="RuleBase" id="RU365091"/>
    </source>
</evidence>
<dbReference type="EnsemblMetazoa" id="Aqu2.1.42560_001">
    <property type="protein sequence ID" value="Aqu2.1.42560_001"/>
    <property type="gene ID" value="Aqu2.1.42560"/>
</dbReference>
<evidence type="ECO:0000313" key="9">
    <source>
        <dbReference type="EnsemblMetazoa" id="Aqu2.1.42560_001"/>
    </source>
</evidence>
<dbReference type="Gene3D" id="3.40.309.10">
    <property type="entry name" value="Aldehyde Dehydrogenase, Chain A, domain 2"/>
    <property type="match status" value="1"/>
</dbReference>
<reference evidence="10" key="1">
    <citation type="journal article" date="2010" name="Nature">
        <title>The Amphimedon queenslandica genome and the evolution of animal complexity.</title>
        <authorList>
            <person name="Srivastava M."/>
            <person name="Simakov O."/>
            <person name="Chapman J."/>
            <person name="Fahey B."/>
            <person name="Gauthier M.E."/>
            <person name="Mitros T."/>
            <person name="Richards G.S."/>
            <person name="Conaco C."/>
            <person name="Dacre M."/>
            <person name="Hellsten U."/>
            <person name="Larroux C."/>
            <person name="Putnam N.H."/>
            <person name="Stanke M."/>
            <person name="Adamska M."/>
            <person name="Darling A."/>
            <person name="Degnan S.M."/>
            <person name="Oakley T.H."/>
            <person name="Plachetzki D.C."/>
            <person name="Zhai Y."/>
            <person name="Adamski M."/>
            <person name="Calcino A."/>
            <person name="Cummins S.F."/>
            <person name="Goodstein D.M."/>
            <person name="Harris C."/>
            <person name="Jackson D.J."/>
            <person name="Leys S.P."/>
            <person name="Shu S."/>
            <person name="Woodcroft B.J."/>
            <person name="Vervoort M."/>
            <person name="Kosik K.S."/>
            <person name="Manning G."/>
            <person name="Degnan B.M."/>
            <person name="Rokhsar D.S."/>
        </authorList>
    </citation>
    <scope>NUCLEOTIDE SEQUENCE [LARGE SCALE GENOMIC DNA]</scope>
</reference>
<comment type="subunit">
    <text evidence="7">Homotetramer.</text>
</comment>
<gene>
    <name evidence="9" type="primary">100637319</name>
</gene>
<comment type="subcellular location">
    <subcellularLocation>
        <location evidence="7">Mitochondrion</location>
    </subcellularLocation>
</comment>
<dbReference type="InterPro" id="IPR016161">
    <property type="entry name" value="Ald_DH/histidinol_DH"/>
</dbReference>
<dbReference type="InterPro" id="IPR015590">
    <property type="entry name" value="Aldehyde_DH_dom"/>
</dbReference>
<comment type="pathway">
    <text evidence="2 7">Amino-acid degradation; 4-aminobutanoate degradation.</text>
</comment>
<evidence type="ECO:0000256" key="3">
    <source>
        <dbReference type="ARBA" id="ARBA00009986"/>
    </source>
</evidence>
<dbReference type="OrthoDB" id="310895at2759"/>
<dbReference type="PROSITE" id="PS00687">
    <property type="entry name" value="ALDEHYDE_DEHYDR_GLU"/>
    <property type="match status" value="1"/>
</dbReference>
<dbReference type="CDD" id="cd07103">
    <property type="entry name" value="ALDH_F5_SSADH_GabD"/>
    <property type="match status" value="1"/>
</dbReference>
<keyword evidence="10" id="KW-1185">Reference proteome</keyword>
<dbReference type="FunFam" id="3.40.309.10:FF:000004">
    <property type="entry name" value="Succinate-semialdehyde dehydrogenase I"/>
    <property type="match status" value="1"/>
</dbReference>
<dbReference type="FunCoup" id="A0A1X7VRW3">
    <property type="interactions" value="452"/>
</dbReference>